<reference evidence="1" key="1">
    <citation type="submission" date="2021-02" db="EMBL/GenBank/DDBJ databases">
        <authorList>
            <person name="Bekaert M."/>
        </authorList>
    </citation>
    <scope>NUCLEOTIDE SEQUENCE</scope>
    <source>
        <strain evidence="1">IoA-00</strain>
    </source>
</reference>
<proteinExistence type="predicted"/>
<evidence type="ECO:0000313" key="2">
    <source>
        <dbReference type="Proteomes" id="UP000675881"/>
    </source>
</evidence>
<accession>A0A7R8CX76</accession>
<name>A0A7R8CX76_LEPSM</name>
<gene>
    <name evidence="1" type="ORF">LSAA_8540</name>
</gene>
<dbReference type="AlphaFoldDB" id="A0A7R8CX76"/>
<evidence type="ECO:0000313" key="1">
    <source>
        <dbReference type="EMBL" id="CAF2912660.1"/>
    </source>
</evidence>
<sequence>MNVISIASRLPFASRRNYEVLQGSDIEDESYIESLPRRTPIPRPESNKRIIINTPITEDDDFNTYYFEDDPHFCASTWFRIVLLTIILIIFGLIYFVTRSKSGSHPI</sequence>
<dbReference type="EMBL" id="HG994583">
    <property type="protein sequence ID" value="CAF2912660.1"/>
    <property type="molecule type" value="Genomic_DNA"/>
</dbReference>
<organism evidence="1 2">
    <name type="scientific">Lepeophtheirus salmonis</name>
    <name type="common">Salmon louse</name>
    <name type="synonym">Caligus salmonis</name>
    <dbReference type="NCBI Taxonomy" id="72036"/>
    <lineage>
        <taxon>Eukaryota</taxon>
        <taxon>Metazoa</taxon>
        <taxon>Ecdysozoa</taxon>
        <taxon>Arthropoda</taxon>
        <taxon>Crustacea</taxon>
        <taxon>Multicrustacea</taxon>
        <taxon>Hexanauplia</taxon>
        <taxon>Copepoda</taxon>
        <taxon>Siphonostomatoida</taxon>
        <taxon>Caligidae</taxon>
        <taxon>Lepeophtheirus</taxon>
    </lineage>
</organism>
<protein>
    <submittedName>
        <fullName evidence="1">(salmon louse) hypothetical protein</fullName>
    </submittedName>
</protein>
<dbReference type="Proteomes" id="UP000675881">
    <property type="component" value="Chromosome 4"/>
</dbReference>
<keyword evidence="2" id="KW-1185">Reference proteome</keyword>